<dbReference type="PANTHER" id="PTHR45661">
    <property type="entry name" value="SURFACE ANTIGEN"/>
    <property type="match status" value="1"/>
</dbReference>
<sequence>MKKEITLLAISMFLATGINAQQELTVTHTTAGAMEAEINAALGTTGAEEIQTLIINGDANVTYEDCSAIAAKFPTISLKKLDLGTAKFENDSTPGNKEGASTGAFDIKGNGMQVEEVVLPAGLKVIGPRTFRKFSKMKKINLPNTLVKLGEGCFTGCGSLDLEKLPEGLKTIEGYVFYQAYAMKSLEELPAGLEGVLGALSFAQTSVAISYIPEGITEIGSSAFNANTRPVSLTSLTMYEKLAKIGSNAFKNQKMLNDIELNRMTPPETTEDAFTGIELGKVILYIPKGSRAAYEAVAPWNQMDIYDVLEPPTGIENTEITAIGIYPNPVVNTISISVQDAAMIKSIKIIDLAGTVVKNLHPEGTLTFDVSDLVNGMYFLQLNDDTTVKFIKK</sequence>
<proteinExistence type="predicted"/>
<feature type="domain" description="Secretion system C-terminal sorting" evidence="2">
    <location>
        <begin position="325"/>
        <end position="390"/>
    </location>
</feature>
<evidence type="ECO:0000313" key="4">
    <source>
        <dbReference type="Proteomes" id="UP000284379"/>
    </source>
</evidence>
<dbReference type="InterPro" id="IPR053139">
    <property type="entry name" value="Surface_bspA-like"/>
</dbReference>
<dbReference type="Pfam" id="PF18962">
    <property type="entry name" value="Por_Secre_tail"/>
    <property type="match status" value="1"/>
</dbReference>
<feature type="signal peptide" evidence="1">
    <location>
        <begin position="1"/>
        <end position="20"/>
    </location>
</feature>
<dbReference type="Proteomes" id="UP000284379">
    <property type="component" value="Unassembled WGS sequence"/>
</dbReference>
<dbReference type="InterPro" id="IPR026906">
    <property type="entry name" value="LRR_5"/>
</dbReference>
<evidence type="ECO:0000313" key="3">
    <source>
        <dbReference type="EMBL" id="RHB33754.1"/>
    </source>
</evidence>
<evidence type="ECO:0000256" key="1">
    <source>
        <dbReference type="SAM" id="SignalP"/>
    </source>
</evidence>
<dbReference type="InterPro" id="IPR026444">
    <property type="entry name" value="Secre_tail"/>
</dbReference>
<feature type="chain" id="PRO_5019340051" evidence="1">
    <location>
        <begin position="21"/>
        <end position="393"/>
    </location>
</feature>
<reference evidence="3 4" key="1">
    <citation type="submission" date="2018-08" db="EMBL/GenBank/DDBJ databases">
        <title>A genome reference for cultivated species of the human gut microbiota.</title>
        <authorList>
            <person name="Zou Y."/>
            <person name="Xue W."/>
            <person name="Luo G."/>
        </authorList>
    </citation>
    <scope>NUCLEOTIDE SEQUENCE [LARGE SCALE GENOMIC DNA]</scope>
    <source>
        <strain evidence="3 4">AM40-30BH</strain>
    </source>
</reference>
<gene>
    <name evidence="3" type="ORF">DW888_15545</name>
</gene>
<organism evidence="3 4">
    <name type="scientific">Bacteroides nordii</name>
    <dbReference type="NCBI Taxonomy" id="291645"/>
    <lineage>
        <taxon>Bacteria</taxon>
        <taxon>Pseudomonadati</taxon>
        <taxon>Bacteroidota</taxon>
        <taxon>Bacteroidia</taxon>
        <taxon>Bacteroidales</taxon>
        <taxon>Bacteroidaceae</taxon>
        <taxon>Bacteroides</taxon>
    </lineage>
</organism>
<dbReference type="Pfam" id="PF13306">
    <property type="entry name" value="LRR_5"/>
    <property type="match status" value="2"/>
</dbReference>
<dbReference type="InterPro" id="IPR032675">
    <property type="entry name" value="LRR_dom_sf"/>
</dbReference>
<protein>
    <submittedName>
        <fullName evidence="3">T9SS C-terminal target domain-containing protein</fullName>
    </submittedName>
</protein>
<keyword evidence="1" id="KW-0732">Signal</keyword>
<dbReference type="AlphaFoldDB" id="A0A413VJN5"/>
<dbReference type="NCBIfam" id="TIGR04183">
    <property type="entry name" value="Por_Secre_tail"/>
    <property type="match status" value="1"/>
</dbReference>
<comment type="caution">
    <text evidence="3">The sequence shown here is derived from an EMBL/GenBank/DDBJ whole genome shotgun (WGS) entry which is preliminary data.</text>
</comment>
<accession>A0A413VJN5</accession>
<dbReference type="EMBL" id="QSGO01000014">
    <property type="protein sequence ID" value="RHB33754.1"/>
    <property type="molecule type" value="Genomic_DNA"/>
</dbReference>
<dbReference type="PANTHER" id="PTHR45661:SF3">
    <property type="entry name" value="IG-LIKE DOMAIN-CONTAINING PROTEIN"/>
    <property type="match status" value="1"/>
</dbReference>
<evidence type="ECO:0000259" key="2">
    <source>
        <dbReference type="Pfam" id="PF18962"/>
    </source>
</evidence>
<dbReference type="Gene3D" id="3.80.10.10">
    <property type="entry name" value="Ribonuclease Inhibitor"/>
    <property type="match status" value="1"/>
</dbReference>
<dbReference type="RefSeq" id="WP_122201926.1">
    <property type="nucleotide sequence ID" value="NZ_CABJFV010000014.1"/>
</dbReference>
<name>A0A413VJN5_9BACE</name>